<dbReference type="CDD" id="cd04301">
    <property type="entry name" value="NAT_SF"/>
    <property type="match status" value="1"/>
</dbReference>
<dbReference type="Pfam" id="PF13527">
    <property type="entry name" value="Acetyltransf_9"/>
    <property type="match status" value="1"/>
</dbReference>
<sequence length="177" mass="19811">MEVVVVDSDQIDGATRLALRTLWDRAFGDRFSDDDADHAYGGVHVLAREDDRVLGHASAVPRRIRFGDRPWLTVGYVEAVATDPERQREGIGRRTMERLQEEICSRWPVALLSTGRATGFYELLGWERWRGLSYTQAATGVVPDDEHGGLMILRQDPSAVPDLSTSVTCEDRPGDAW</sequence>
<dbReference type="InterPro" id="IPR000182">
    <property type="entry name" value="GNAT_dom"/>
</dbReference>
<dbReference type="PROSITE" id="PS51186">
    <property type="entry name" value="GNAT"/>
    <property type="match status" value="1"/>
</dbReference>
<dbReference type="Proteomes" id="UP001501771">
    <property type="component" value="Unassembled WGS sequence"/>
</dbReference>
<name>A0ABP5L9G0_9ACTN</name>
<accession>A0ABP5L9G0</accession>
<dbReference type="SUPFAM" id="SSF55729">
    <property type="entry name" value="Acyl-CoA N-acyltransferases (Nat)"/>
    <property type="match status" value="1"/>
</dbReference>
<gene>
    <name evidence="2" type="primary">aac(2')-Id</name>
    <name evidence="2" type="ORF">GCM10009844_12420</name>
</gene>
<dbReference type="Gene3D" id="3.40.630.30">
    <property type="match status" value="1"/>
</dbReference>
<dbReference type="EMBL" id="BAAAQR010000002">
    <property type="protein sequence ID" value="GAA2141762.1"/>
    <property type="molecule type" value="Genomic_DNA"/>
</dbReference>
<comment type="caution">
    <text evidence="2">The sequence shown here is derived from an EMBL/GenBank/DDBJ whole genome shotgun (WGS) entry which is preliminary data.</text>
</comment>
<proteinExistence type="predicted"/>
<evidence type="ECO:0000313" key="2">
    <source>
        <dbReference type="EMBL" id="GAA2141762.1"/>
    </source>
</evidence>
<reference evidence="3" key="1">
    <citation type="journal article" date="2019" name="Int. J. Syst. Evol. Microbiol.">
        <title>The Global Catalogue of Microorganisms (GCM) 10K type strain sequencing project: providing services to taxonomists for standard genome sequencing and annotation.</title>
        <authorList>
            <consortium name="The Broad Institute Genomics Platform"/>
            <consortium name="The Broad Institute Genome Sequencing Center for Infectious Disease"/>
            <person name="Wu L."/>
            <person name="Ma J."/>
        </authorList>
    </citation>
    <scope>NUCLEOTIDE SEQUENCE [LARGE SCALE GENOMIC DNA]</scope>
    <source>
        <strain evidence="3">JCM 16022</strain>
    </source>
</reference>
<protein>
    <submittedName>
        <fullName evidence="2">Aminoglycoside N-acetyltransferase AAC(2')-Id</fullName>
    </submittedName>
</protein>
<dbReference type="InterPro" id="IPR016181">
    <property type="entry name" value="Acyl_CoA_acyltransferase"/>
</dbReference>
<organism evidence="2 3">
    <name type="scientific">Nocardioides koreensis</name>
    <dbReference type="NCBI Taxonomy" id="433651"/>
    <lineage>
        <taxon>Bacteria</taxon>
        <taxon>Bacillati</taxon>
        <taxon>Actinomycetota</taxon>
        <taxon>Actinomycetes</taxon>
        <taxon>Propionibacteriales</taxon>
        <taxon>Nocardioidaceae</taxon>
        <taxon>Nocardioides</taxon>
    </lineage>
</organism>
<dbReference type="RefSeq" id="WP_344149154.1">
    <property type="nucleotide sequence ID" value="NZ_BAAAQR010000002.1"/>
</dbReference>
<evidence type="ECO:0000313" key="3">
    <source>
        <dbReference type="Proteomes" id="UP001501771"/>
    </source>
</evidence>
<evidence type="ECO:0000259" key="1">
    <source>
        <dbReference type="PROSITE" id="PS51186"/>
    </source>
</evidence>
<keyword evidence="3" id="KW-1185">Reference proteome</keyword>
<feature type="domain" description="N-acetyltransferase" evidence="1">
    <location>
        <begin position="1"/>
        <end position="156"/>
    </location>
</feature>